<feature type="transmembrane region" description="Helical" evidence="5">
    <location>
        <begin position="277"/>
        <end position="300"/>
    </location>
</feature>
<protein>
    <submittedName>
        <fullName evidence="7">Histidine kinase</fullName>
    </submittedName>
</protein>
<evidence type="ECO:0000256" key="3">
    <source>
        <dbReference type="ARBA" id="ARBA00022679"/>
    </source>
</evidence>
<sequence>MFRTHSKITRKLIRRFAFVYTVIFLMLSLMILTVSAILMLRNAHQAASSSVTLASDTLYAFERGIQEKTYFLTSLDSLEALLKSYRQSPSEMTRQQINLALSNFQTSDSNLHFVMLEDGDGNLFHSINYADTGIDEFIRGQEAYQELKEQNASYFSPILTEGFDGYQFPYCCYLTRQPIMGNSFLISLCYDAQSILQNLSSEGRRLSSLSIYNGWQECFYHSSGDASEESFPGFLLSNTDLSYGFLDLEGYHYVAMDFYSSSYLVGTIALSSLLSDFFFLVLCLLAVYFIPLAFALLAVIPVSDRMLSPIGNLTGKVRKFSLGAPPVEIVSTGDEIEELSRSFRRMTMNINAQADQISQSEREKAVTYYKLLTTQLDPHFIYNTMNIINILARNQAYEDIVRVNTALTRVLRERLNTQNTTFERVSREIETLKQYQVIMDYRYHNQVSMEYDVDPSILENRIPKNILQPLVENSYYHGLTREDGVIQGSISILIYPLNDELVIEISDDGVGFDPGKLKKIRQNLSVLSGHPDEEAHIGIENICRRIRYLYEENFSIDIQSEPGYGATVILSLPLVPPEAS</sequence>
<comment type="caution">
    <text evidence="7">The sequence shown here is derived from an EMBL/GenBank/DDBJ whole genome shotgun (WGS) entry which is preliminary data.</text>
</comment>
<dbReference type="InterPro" id="IPR036890">
    <property type="entry name" value="HATPase_C_sf"/>
</dbReference>
<keyword evidence="3" id="KW-0808">Transferase</keyword>
<keyword evidence="4 7" id="KW-0418">Kinase</keyword>
<dbReference type="InterPro" id="IPR003660">
    <property type="entry name" value="HAMP_dom"/>
</dbReference>
<dbReference type="CDD" id="cd06225">
    <property type="entry name" value="HAMP"/>
    <property type="match status" value="1"/>
</dbReference>
<dbReference type="Pfam" id="PF06580">
    <property type="entry name" value="His_kinase"/>
    <property type="match status" value="1"/>
</dbReference>
<accession>A0A9D0ZUH0</accession>
<name>A0A9D0ZUH0_9FIRM</name>
<proteinExistence type="predicted"/>
<dbReference type="AlphaFoldDB" id="A0A9D0ZUH0"/>
<evidence type="ECO:0000256" key="2">
    <source>
        <dbReference type="ARBA" id="ARBA00022553"/>
    </source>
</evidence>
<dbReference type="InterPro" id="IPR010559">
    <property type="entry name" value="Sig_transdc_His_kin_internal"/>
</dbReference>
<evidence type="ECO:0000259" key="6">
    <source>
        <dbReference type="PROSITE" id="PS50885"/>
    </source>
</evidence>
<reference evidence="7" key="2">
    <citation type="journal article" date="2021" name="PeerJ">
        <title>Extensive microbial diversity within the chicken gut microbiome revealed by metagenomics and culture.</title>
        <authorList>
            <person name="Gilroy R."/>
            <person name="Ravi A."/>
            <person name="Getino M."/>
            <person name="Pursley I."/>
            <person name="Horton D.L."/>
            <person name="Alikhan N.F."/>
            <person name="Baker D."/>
            <person name="Gharbi K."/>
            <person name="Hall N."/>
            <person name="Watson M."/>
            <person name="Adriaenssens E.M."/>
            <person name="Foster-Nyarko E."/>
            <person name="Jarju S."/>
            <person name="Secka A."/>
            <person name="Antonio M."/>
            <person name="Oren A."/>
            <person name="Chaudhuri R.R."/>
            <person name="La Ragione R."/>
            <person name="Hildebrand F."/>
            <person name="Pallen M.J."/>
        </authorList>
    </citation>
    <scope>NUCLEOTIDE SEQUENCE</scope>
    <source>
        <strain evidence="7">ChiSjej3B21-11622</strain>
    </source>
</reference>
<dbReference type="SUPFAM" id="SSF55874">
    <property type="entry name" value="ATPase domain of HSP90 chaperone/DNA topoisomerase II/histidine kinase"/>
    <property type="match status" value="1"/>
</dbReference>
<dbReference type="Pfam" id="PF02518">
    <property type="entry name" value="HATPase_c"/>
    <property type="match status" value="1"/>
</dbReference>
<keyword evidence="5" id="KW-1133">Transmembrane helix</keyword>
<dbReference type="GO" id="GO:0016020">
    <property type="term" value="C:membrane"/>
    <property type="evidence" value="ECO:0007669"/>
    <property type="project" value="UniProtKB-SubCell"/>
</dbReference>
<dbReference type="PROSITE" id="PS50885">
    <property type="entry name" value="HAMP"/>
    <property type="match status" value="1"/>
</dbReference>
<dbReference type="GO" id="GO:0000155">
    <property type="term" value="F:phosphorelay sensor kinase activity"/>
    <property type="evidence" value="ECO:0007669"/>
    <property type="project" value="InterPro"/>
</dbReference>
<dbReference type="InterPro" id="IPR050640">
    <property type="entry name" value="Bact_2-comp_sensor_kinase"/>
</dbReference>
<evidence type="ECO:0000313" key="8">
    <source>
        <dbReference type="Proteomes" id="UP000886886"/>
    </source>
</evidence>
<dbReference type="Proteomes" id="UP000886886">
    <property type="component" value="Unassembled WGS sequence"/>
</dbReference>
<evidence type="ECO:0000256" key="1">
    <source>
        <dbReference type="ARBA" id="ARBA00004370"/>
    </source>
</evidence>
<comment type="subcellular location">
    <subcellularLocation>
        <location evidence="1">Membrane</location>
    </subcellularLocation>
</comment>
<evidence type="ECO:0000313" key="7">
    <source>
        <dbReference type="EMBL" id="HIQ95055.1"/>
    </source>
</evidence>
<dbReference type="EMBL" id="DVFT01000012">
    <property type="protein sequence ID" value="HIQ95055.1"/>
    <property type="molecule type" value="Genomic_DNA"/>
</dbReference>
<feature type="transmembrane region" description="Helical" evidence="5">
    <location>
        <begin position="12"/>
        <end position="40"/>
    </location>
</feature>
<dbReference type="Gene3D" id="6.10.340.10">
    <property type="match status" value="1"/>
</dbReference>
<dbReference type="PANTHER" id="PTHR34220:SF7">
    <property type="entry name" value="SENSOR HISTIDINE KINASE YPDA"/>
    <property type="match status" value="1"/>
</dbReference>
<keyword evidence="2" id="KW-0597">Phosphoprotein</keyword>
<gene>
    <name evidence="7" type="ORF">IAB26_00685</name>
</gene>
<reference evidence="7" key="1">
    <citation type="submission" date="2020-10" db="EMBL/GenBank/DDBJ databases">
        <authorList>
            <person name="Gilroy R."/>
        </authorList>
    </citation>
    <scope>NUCLEOTIDE SEQUENCE</scope>
    <source>
        <strain evidence="7">ChiSjej3B21-11622</strain>
    </source>
</reference>
<keyword evidence="5" id="KW-0472">Membrane</keyword>
<dbReference type="SMART" id="SM00304">
    <property type="entry name" value="HAMP"/>
    <property type="match status" value="1"/>
</dbReference>
<dbReference type="Gene3D" id="3.30.565.10">
    <property type="entry name" value="Histidine kinase-like ATPase, C-terminal domain"/>
    <property type="match status" value="1"/>
</dbReference>
<organism evidence="7 8">
    <name type="scientific">Candidatus Limivivens merdigallinarum</name>
    <dbReference type="NCBI Taxonomy" id="2840859"/>
    <lineage>
        <taxon>Bacteria</taxon>
        <taxon>Bacillati</taxon>
        <taxon>Bacillota</taxon>
        <taxon>Clostridia</taxon>
        <taxon>Lachnospirales</taxon>
        <taxon>Lachnospiraceae</taxon>
        <taxon>Lachnospiraceae incertae sedis</taxon>
        <taxon>Candidatus Limivivens</taxon>
    </lineage>
</organism>
<feature type="domain" description="HAMP" evidence="6">
    <location>
        <begin position="304"/>
        <end position="355"/>
    </location>
</feature>
<keyword evidence="5" id="KW-0812">Transmembrane</keyword>
<dbReference type="PANTHER" id="PTHR34220">
    <property type="entry name" value="SENSOR HISTIDINE KINASE YPDA"/>
    <property type="match status" value="1"/>
</dbReference>
<evidence type="ECO:0000256" key="4">
    <source>
        <dbReference type="ARBA" id="ARBA00022777"/>
    </source>
</evidence>
<evidence type="ECO:0000256" key="5">
    <source>
        <dbReference type="SAM" id="Phobius"/>
    </source>
</evidence>
<dbReference type="InterPro" id="IPR003594">
    <property type="entry name" value="HATPase_dom"/>
</dbReference>